<dbReference type="Proteomes" id="UP000092840">
    <property type="component" value="Unassembled WGS sequence"/>
</dbReference>
<sequence>MTMSAADLKQLQPEIYERSAKRFLNVGSGHAGSERLPECFRFGDWQQIRLDINPKVKPDVLADVTDLSNIEDHDVDAVYSSHNLEHLHQHQVPKALSEIHRVLKPNGFVLLTMPDIKAVAKWVLEGKLMETIYESPMGPIRPIDIMFGHQGAVEQGDTFMAHKTAFDANSLAHALNEEGFKEVRVMTDKYHNLWGYGVKF</sequence>
<dbReference type="CDD" id="cd02440">
    <property type="entry name" value="AdoMet_MTases"/>
    <property type="match status" value="1"/>
</dbReference>
<dbReference type="EMBL" id="FLRA01000023">
    <property type="protein sequence ID" value="SBT18953.1"/>
    <property type="molecule type" value="Genomic_DNA"/>
</dbReference>
<evidence type="ECO:0000313" key="3">
    <source>
        <dbReference type="EMBL" id="SBT21908.1"/>
    </source>
</evidence>
<reference evidence="2 5" key="2">
    <citation type="submission" date="2016-06" db="EMBL/GenBank/DDBJ databases">
        <authorList>
            <person name="Kjaerup R.B."/>
            <person name="Dalgaard T.S."/>
            <person name="Juul-Madsen H.R."/>
        </authorList>
    </citation>
    <scope>NUCLEOTIDE SEQUENCE [LARGE SCALE GENOMIC DNA]</scope>
    <source>
        <strain evidence="2 5">CECT 5115</strain>
    </source>
</reference>
<proteinExistence type="predicted"/>
<dbReference type="SUPFAM" id="SSF53335">
    <property type="entry name" value="S-adenosyl-L-methionine-dependent methyltransferases"/>
    <property type="match status" value="1"/>
</dbReference>
<evidence type="ECO:0000313" key="5">
    <source>
        <dbReference type="Proteomes" id="UP000092871"/>
    </source>
</evidence>
<name>A0A1C3JUT4_9GAMM</name>
<evidence type="ECO:0000313" key="2">
    <source>
        <dbReference type="EMBL" id="SBT18953.1"/>
    </source>
</evidence>
<dbReference type="Pfam" id="PF08241">
    <property type="entry name" value="Methyltransf_11"/>
    <property type="match status" value="1"/>
</dbReference>
<dbReference type="Proteomes" id="UP000092871">
    <property type="component" value="Unassembled WGS sequence"/>
</dbReference>
<accession>A0A1C3JUT4</accession>
<dbReference type="AlphaFoldDB" id="A0A1C3JUT4"/>
<dbReference type="InterPro" id="IPR029063">
    <property type="entry name" value="SAM-dependent_MTases_sf"/>
</dbReference>
<dbReference type="InterPro" id="IPR013216">
    <property type="entry name" value="Methyltransf_11"/>
</dbReference>
<keyword evidence="4" id="KW-1185">Reference proteome</keyword>
<evidence type="ECO:0000313" key="4">
    <source>
        <dbReference type="Proteomes" id="UP000092840"/>
    </source>
</evidence>
<evidence type="ECO:0000259" key="1">
    <source>
        <dbReference type="Pfam" id="PF08241"/>
    </source>
</evidence>
<gene>
    <name evidence="2" type="ORF">MGA5115_03114</name>
    <name evidence="3" type="ORF">MGA5116_02518</name>
</gene>
<organism evidence="2 5">
    <name type="scientific">Marinomonas gallaica</name>
    <dbReference type="NCBI Taxonomy" id="1806667"/>
    <lineage>
        <taxon>Bacteria</taxon>
        <taxon>Pseudomonadati</taxon>
        <taxon>Pseudomonadota</taxon>
        <taxon>Gammaproteobacteria</taxon>
        <taxon>Oceanospirillales</taxon>
        <taxon>Oceanospirillaceae</taxon>
        <taxon>Marinomonas</taxon>
    </lineage>
</organism>
<feature type="domain" description="Methyltransferase type 11" evidence="1">
    <location>
        <begin position="47"/>
        <end position="110"/>
    </location>
</feature>
<reference evidence="3 4" key="1">
    <citation type="submission" date="2016-06" db="EMBL/GenBank/DDBJ databases">
        <authorList>
            <person name="Rodrigo-Torres L."/>
            <person name="Arahal D.R."/>
        </authorList>
    </citation>
    <scope>NUCLEOTIDE SEQUENCE [LARGE SCALE GENOMIC DNA]</scope>
    <source>
        <strain evidence="3 4">CECT 5116</strain>
    </source>
</reference>
<dbReference type="RefSeq" id="WP_211564838.1">
    <property type="nucleotide sequence ID" value="NZ_FLRA01000023.1"/>
</dbReference>
<dbReference type="Gene3D" id="3.40.50.150">
    <property type="entry name" value="Vaccinia Virus protein VP39"/>
    <property type="match status" value="1"/>
</dbReference>
<dbReference type="GO" id="GO:0008757">
    <property type="term" value="F:S-adenosylmethionine-dependent methyltransferase activity"/>
    <property type="evidence" value="ECO:0007669"/>
    <property type="project" value="InterPro"/>
</dbReference>
<protein>
    <recommendedName>
        <fullName evidence="1">Methyltransferase type 11 domain-containing protein</fullName>
    </recommendedName>
</protein>
<dbReference type="EMBL" id="FLRB01000013">
    <property type="protein sequence ID" value="SBT21908.1"/>
    <property type="molecule type" value="Genomic_DNA"/>
</dbReference>